<proteinExistence type="predicted"/>
<dbReference type="GO" id="GO:0016853">
    <property type="term" value="F:isomerase activity"/>
    <property type="evidence" value="ECO:0007669"/>
    <property type="project" value="UniProtKB-KW"/>
</dbReference>
<dbReference type="InterPro" id="IPR034660">
    <property type="entry name" value="DinB/YfiT-like"/>
</dbReference>
<dbReference type="Gene3D" id="1.20.120.450">
    <property type="entry name" value="dinb family like domain"/>
    <property type="match status" value="1"/>
</dbReference>
<dbReference type="InterPro" id="IPR024344">
    <property type="entry name" value="MDMPI_metal-binding"/>
</dbReference>
<dbReference type="Proteomes" id="UP001369736">
    <property type="component" value="Unassembled WGS sequence"/>
</dbReference>
<evidence type="ECO:0000259" key="1">
    <source>
        <dbReference type="Pfam" id="PF11716"/>
    </source>
</evidence>
<dbReference type="RefSeq" id="WP_337704329.1">
    <property type="nucleotide sequence ID" value="NZ_JBBEGM010000007.1"/>
</dbReference>
<protein>
    <submittedName>
        <fullName evidence="2">Maleylpyruvate isomerase family mycothiol-dependent enzyme</fullName>
    </submittedName>
</protein>
<evidence type="ECO:0000313" key="2">
    <source>
        <dbReference type="EMBL" id="MEJ2862959.1"/>
    </source>
</evidence>
<comment type="caution">
    <text evidence="2">The sequence shown here is derived from an EMBL/GenBank/DDBJ whole genome shotgun (WGS) entry which is preliminary data.</text>
</comment>
<dbReference type="Pfam" id="PF11716">
    <property type="entry name" value="MDMPI_N"/>
    <property type="match status" value="1"/>
</dbReference>
<keyword evidence="3" id="KW-1185">Reference proteome</keyword>
<dbReference type="NCBIfam" id="TIGR03083">
    <property type="entry name" value="maleylpyruvate isomerase family mycothiol-dependent enzyme"/>
    <property type="match status" value="1"/>
</dbReference>
<keyword evidence="2" id="KW-0413">Isomerase</keyword>
<sequence>MDSADLHAAITSERLRLADVLEELDTEEWGYESLCTGWTVKTLVAHLTLTSRLTKLEALRGVLAARFDINAFIDHAARTRAAQYTPPELITQFRESAGWTQRPMGAKPMDPFVDVLVHGQDLTRPLRRTLAIAPDRAVSALEFVLSTSFYGAPKRFAGLHLVATDTDWSHGEGDRELRGPAGDLLLVATGRPTGLAALDGAGVADLAARL</sequence>
<dbReference type="InterPro" id="IPR017517">
    <property type="entry name" value="Maleyloyr_isom"/>
</dbReference>
<gene>
    <name evidence="2" type="ORF">WCD58_17455</name>
</gene>
<accession>A0ABU8M6K2</accession>
<dbReference type="SUPFAM" id="SSF109854">
    <property type="entry name" value="DinB/YfiT-like putative metalloenzymes"/>
    <property type="match status" value="1"/>
</dbReference>
<evidence type="ECO:0000313" key="3">
    <source>
        <dbReference type="Proteomes" id="UP001369736"/>
    </source>
</evidence>
<name>A0ABU8M6K2_9PSEU</name>
<dbReference type="EMBL" id="JBBEGM010000007">
    <property type="protein sequence ID" value="MEJ2862959.1"/>
    <property type="molecule type" value="Genomic_DNA"/>
</dbReference>
<reference evidence="2 3" key="1">
    <citation type="submission" date="2024-03" db="EMBL/GenBank/DDBJ databases">
        <title>Actinomycetospora sp. OC33-EN07, a novel actinomycete isolated from wild orchid (Aerides multiflora).</title>
        <authorList>
            <person name="Suriyachadkun C."/>
        </authorList>
    </citation>
    <scope>NUCLEOTIDE SEQUENCE [LARGE SCALE GENOMIC DNA]</scope>
    <source>
        <strain evidence="2 3">OC33-EN07</strain>
    </source>
</reference>
<feature type="domain" description="Mycothiol-dependent maleylpyruvate isomerase metal-binding" evidence="1">
    <location>
        <begin position="13"/>
        <end position="110"/>
    </location>
</feature>
<organism evidence="2 3">
    <name type="scientific">Actinomycetospora flava</name>
    <dbReference type="NCBI Taxonomy" id="3129232"/>
    <lineage>
        <taxon>Bacteria</taxon>
        <taxon>Bacillati</taxon>
        <taxon>Actinomycetota</taxon>
        <taxon>Actinomycetes</taxon>
        <taxon>Pseudonocardiales</taxon>
        <taxon>Pseudonocardiaceae</taxon>
        <taxon>Actinomycetospora</taxon>
    </lineage>
</organism>